<dbReference type="Pfam" id="PF03972">
    <property type="entry name" value="MmgE_PrpD_N"/>
    <property type="match status" value="1"/>
</dbReference>
<proteinExistence type="inferred from homology"/>
<dbReference type="PANTHER" id="PTHR16943">
    <property type="entry name" value="2-METHYLCITRATE DEHYDRATASE-RELATED"/>
    <property type="match status" value="1"/>
</dbReference>
<name>A0ABZ2I6R1_9HYPH</name>
<dbReference type="Pfam" id="PF19305">
    <property type="entry name" value="MmgE_PrpD_C"/>
    <property type="match status" value="1"/>
</dbReference>
<dbReference type="InterPro" id="IPR036148">
    <property type="entry name" value="MmgE/PrpD_sf"/>
</dbReference>
<evidence type="ECO:0000313" key="6">
    <source>
        <dbReference type="Proteomes" id="UP001369958"/>
    </source>
</evidence>
<dbReference type="InterPro" id="IPR045336">
    <property type="entry name" value="MmgE_PrpD_N"/>
</dbReference>
<feature type="domain" description="MmgE/PrpD C-terminal" evidence="4">
    <location>
        <begin position="293"/>
        <end position="451"/>
    </location>
</feature>
<dbReference type="PANTHER" id="PTHR16943:SF8">
    <property type="entry name" value="2-METHYLCITRATE DEHYDRATASE"/>
    <property type="match status" value="1"/>
</dbReference>
<organism evidence="5 6">
    <name type="scientific">Pelagibacterium nitratireducens</name>
    <dbReference type="NCBI Taxonomy" id="1046114"/>
    <lineage>
        <taxon>Bacteria</taxon>
        <taxon>Pseudomonadati</taxon>
        <taxon>Pseudomonadota</taxon>
        <taxon>Alphaproteobacteria</taxon>
        <taxon>Hyphomicrobiales</taxon>
        <taxon>Devosiaceae</taxon>
        <taxon>Pelagibacterium</taxon>
    </lineage>
</organism>
<dbReference type="InterPro" id="IPR042188">
    <property type="entry name" value="MmgE/PrpD_sf_2"/>
</dbReference>
<reference evidence="5 6" key="1">
    <citation type="submission" date="2024-02" db="EMBL/GenBank/DDBJ databases">
        <title>Complete genome sequence of Pelagibacterium nitratireducens ZH15.</title>
        <authorList>
            <person name="Zhao L.H."/>
        </authorList>
    </citation>
    <scope>NUCLEOTIDE SEQUENCE [LARGE SCALE GENOMIC DNA]</scope>
    <source>
        <strain evidence="5 6">ZH15</strain>
    </source>
</reference>
<comment type="similarity">
    <text evidence="1">Belongs to the PrpD family.</text>
</comment>
<evidence type="ECO:0000259" key="3">
    <source>
        <dbReference type="Pfam" id="PF03972"/>
    </source>
</evidence>
<evidence type="ECO:0000313" key="5">
    <source>
        <dbReference type="EMBL" id="WWT33205.1"/>
    </source>
</evidence>
<feature type="compositionally biased region" description="Basic and acidic residues" evidence="2">
    <location>
        <begin position="9"/>
        <end position="22"/>
    </location>
</feature>
<accession>A0ABZ2I6R1</accession>
<dbReference type="InterPro" id="IPR042183">
    <property type="entry name" value="MmgE/PrpD_sf_1"/>
</dbReference>
<gene>
    <name evidence="5" type="ORF">V6617_01665</name>
</gene>
<dbReference type="RefSeq" id="WP_338608639.1">
    <property type="nucleotide sequence ID" value="NZ_CP146275.1"/>
</dbReference>
<evidence type="ECO:0000259" key="4">
    <source>
        <dbReference type="Pfam" id="PF19305"/>
    </source>
</evidence>
<dbReference type="Gene3D" id="3.30.1330.120">
    <property type="entry name" value="2-methylcitrate dehydratase PrpD"/>
    <property type="match status" value="1"/>
</dbReference>
<dbReference type="InterPro" id="IPR005656">
    <property type="entry name" value="MmgE_PrpD"/>
</dbReference>
<feature type="region of interest" description="Disordered" evidence="2">
    <location>
        <begin position="1"/>
        <end position="22"/>
    </location>
</feature>
<dbReference type="Gene3D" id="1.10.4100.10">
    <property type="entry name" value="2-methylcitrate dehydratase PrpD"/>
    <property type="match status" value="1"/>
</dbReference>
<protein>
    <submittedName>
        <fullName evidence="5">MmgE/PrpD family protein</fullName>
    </submittedName>
</protein>
<evidence type="ECO:0000256" key="2">
    <source>
        <dbReference type="SAM" id="MobiDB-lite"/>
    </source>
</evidence>
<dbReference type="EMBL" id="CP146275">
    <property type="protein sequence ID" value="WWT33205.1"/>
    <property type="molecule type" value="Genomic_DNA"/>
</dbReference>
<dbReference type="InterPro" id="IPR045337">
    <property type="entry name" value="MmgE_PrpD_C"/>
</dbReference>
<sequence length="500" mass="52538">MSANLSDRPFADRDAVDPGRRNQEAMSLSWQLGRFVSTLGWQELPDAVRAAFRRTMIDYLSCVAAGSGMPQARAAREYAAAAGGQPVATVIGSGMKAAMQDAAFANGTAAHALDFDDGHREGSAHPGGVIISAALAVAESIGSDWSAFSEAVVAGYEVMLRISAAIHPASALRGWHNSSVAGVFGSAAASGRLLGLDANALGHAMGLAGSFSGGIREYLYDGSDVKRLHLGKAARDGILCAELAGRGLTGPRRVLEGANGLFRALTGGEADPERVLRGIGSDWEMAAVYFKPYPCCRHFQAAIDAVLELRDQAALEAIADIEIGLYGPAVPGHTHTRASTLLDAQMSAPCAIVTALVHGSPGVRHFEPDIFASDQVRGLLSKTRVVTNPLCDVEYPAVRGAIVKLTLNDGSALERRVRNPKGEAENPLSDDELRRKLAANCTPGFSGDEVEKLSANIFADAYQGRPVTDFTADIAAGFKQSQWANLSAIPSTTVRGELAD</sequence>
<evidence type="ECO:0000256" key="1">
    <source>
        <dbReference type="ARBA" id="ARBA00006174"/>
    </source>
</evidence>
<feature type="domain" description="MmgE/PrpD N-terminal" evidence="3">
    <location>
        <begin position="31"/>
        <end position="269"/>
    </location>
</feature>
<dbReference type="SUPFAM" id="SSF103378">
    <property type="entry name" value="2-methylcitrate dehydratase PrpD"/>
    <property type="match status" value="1"/>
</dbReference>
<keyword evidence="6" id="KW-1185">Reference proteome</keyword>
<dbReference type="Proteomes" id="UP001369958">
    <property type="component" value="Chromosome"/>
</dbReference>